<dbReference type="EMBL" id="MH807820">
    <property type="protein sequence ID" value="AYN55379.1"/>
    <property type="molecule type" value="Genomic_DNA"/>
</dbReference>
<protein>
    <submittedName>
        <fullName evidence="1">RIIB protein</fullName>
    </submittedName>
</protein>
<dbReference type="Proteomes" id="UP000274418">
    <property type="component" value="Segment"/>
</dbReference>
<organism evidence="1 2">
    <name type="scientific">Dickeya phage Coodle</name>
    <dbReference type="NCBI Taxonomy" id="2320188"/>
    <lineage>
        <taxon>Viruses</taxon>
        <taxon>Duplodnaviria</taxon>
        <taxon>Heunggongvirae</taxon>
        <taxon>Uroviricota</taxon>
        <taxon>Caudoviricetes</taxon>
        <taxon>Pantevenvirales</taxon>
        <taxon>Ackermannviridae</taxon>
        <taxon>Aglimvirinae</taxon>
        <taxon>Limestonevirus</taxon>
        <taxon>Limestonevirus limestone</taxon>
    </lineage>
</organism>
<name>A0A3G2K8U9_9CAUD</name>
<reference evidence="2" key="1">
    <citation type="submission" date="2018-08" db="EMBL/GenBank/DDBJ databases">
        <title>SRE bacteriophages.</title>
        <authorList>
            <person name="Carstens A.B."/>
            <person name="Djurhuus A.M."/>
            <person name="Kot W."/>
            <person name="Hansen L.H."/>
        </authorList>
    </citation>
    <scope>NUCLEOTIDE SEQUENCE [LARGE SCALE GENOMIC DNA]</scope>
</reference>
<sequence>MNKIDEKILKLLKEGTSQSAIATMLGVPRSAVQRVCDTELGVNPLSLKSLTTEEIQQIQEKSKAGESNRALAEFFAVSAKTIARALLVRIVEEKNSVTVISPIKEDEQEVFEVQAGGTAKDKDDTEWYIGAYLDNYNKYLCFSTDSVRVSGAFFEKADLTALEETGKYSPVEIGKMAEIAVSLTEGSEKISDNVNIRVYVDGEYYPIRGALDARRRIGYFDVILGRTLRLALSSVQFEVIVKEVEETASDDKKTKQDFGAKDLDVFLNEHQILILPESVIIAIDGKPETITTSHPAYERIVQAIKDQDVKLAYSLMRPRDAIAKYAAGLVDISDNRVRWSGHDITGTSIAKRVLALMLKGDFDNLERMAKFMDKMFQNPSAALVQSGRIYEFMAYSDIEIHEDGDIILYKSVRGNYMDKHSNTISNAPGTIVRMARSFVNDNNTTLCSYGLHVCSLAYLKQCFGHVGQRVVRCKLNPRDIVSITNDFGSSKIRCCEYLVLDDYTAEYNRQHKSIDVTGLYK</sequence>
<proteinExistence type="predicted"/>
<evidence type="ECO:0000313" key="2">
    <source>
        <dbReference type="Proteomes" id="UP000274418"/>
    </source>
</evidence>
<evidence type="ECO:0000313" key="1">
    <source>
        <dbReference type="EMBL" id="AYN55379.1"/>
    </source>
</evidence>
<accession>A0A3G2K8U9</accession>